<dbReference type="PANTHER" id="PTHR24056">
    <property type="entry name" value="CELL DIVISION PROTEIN KINASE"/>
    <property type="match status" value="1"/>
</dbReference>
<dbReference type="InterPro" id="IPR011009">
    <property type="entry name" value="Kinase-like_dom_sf"/>
</dbReference>
<keyword evidence="5" id="KW-0547">Nucleotide-binding</keyword>
<dbReference type="InterPro" id="IPR050108">
    <property type="entry name" value="CDK"/>
</dbReference>
<dbReference type="GO" id="GO:0005634">
    <property type="term" value="C:nucleus"/>
    <property type="evidence" value="ECO:0007669"/>
    <property type="project" value="TreeGrafter"/>
</dbReference>
<dbReference type="PROSITE" id="PS00108">
    <property type="entry name" value="PROTEIN_KINASE_ST"/>
    <property type="match status" value="1"/>
</dbReference>
<feature type="non-terminal residue" evidence="12">
    <location>
        <position position="326"/>
    </location>
</feature>
<evidence type="ECO:0000256" key="9">
    <source>
        <dbReference type="ARBA" id="ARBA00048367"/>
    </source>
</evidence>
<dbReference type="GO" id="GO:0005524">
    <property type="term" value="F:ATP binding"/>
    <property type="evidence" value="ECO:0007669"/>
    <property type="project" value="UniProtKB-KW"/>
</dbReference>
<organism evidence="12 13">
    <name type="scientific">Leucosporidium creatinivorum</name>
    <dbReference type="NCBI Taxonomy" id="106004"/>
    <lineage>
        <taxon>Eukaryota</taxon>
        <taxon>Fungi</taxon>
        <taxon>Dikarya</taxon>
        <taxon>Basidiomycota</taxon>
        <taxon>Pucciniomycotina</taxon>
        <taxon>Microbotryomycetes</taxon>
        <taxon>Leucosporidiales</taxon>
        <taxon>Leucosporidium</taxon>
    </lineage>
</organism>
<gene>
    <name evidence="12" type="ORF">BCR35DRAFT_300359</name>
</gene>
<comment type="similarity">
    <text evidence="1">Belongs to the protein kinase superfamily. CMGC Ser/Thr protein kinase family. CDC2/CDKX subfamily.</text>
</comment>
<feature type="region of interest" description="Disordered" evidence="10">
    <location>
        <begin position="1"/>
        <end position="103"/>
    </location>
</feature>
<comment type="catalytic activity">
    <reaction evidence="8">
        <text>L-threonyl-[protein] + ATP = O-phospho-L-threonyl-[protein] + ADP + H(+)</text>
        <dbReference type="Rhea" id="RHEA:46608"/>
        <dbReference type="Rhea" id="RHEA-COMP:11060"/>
        <dbReference type="Rhea" id="RHEA-COMP:11605"/>
        <dbReference type="ChEBI" id="CHEBI:15378"/>
        <dbReference type="ChEBI" id="CHEBI:30013"/>
        <dbReference type="ChEBI" id="CHEBI:30616"/>
        <dbReference type="ChEBI" id="CHEBI:61977"/>
        <dbReference type="ChEBI" id="CHEBI:456216"/>
        <dbReference type="EC" id="2.7.11.22"/>
    </reaction>
</comment>
<dbReference type="Proteomes" id="UP000193467">
    <property type="component" value="Unassembled WGS sequence"/>
</dbReference>
<name>A0A1Y2G1K7_9BASI</name>
<accession>A0A1Y2G1K7</accession>
<dbReference type="SMART" id="SM00220">
    <property type="entry name" value="S_TKc"/>
    <property type="match status" value="1"/>
</dbReference>
<dbReference type="EC" id="2.7.11.22" evidence="2"/>
<evidence type="ECO:0000259" key="11">
    <source>
        <dbReference type="PROSITE" id="PS50011"/>
    </source>
</evidence>
<feature type="compositionally biased region" description="Basic and acidic residues" evidence="10">
    <location>
        <begin position="84"/>
        <end position="103"/>
    </location>
</feature>
<dbReference type="Pfam" id="PF00069">
    <property type="entry name" value="Pkinase"/>
    <property type="match status" value="1"/>
</dbReference>
<dbReference type="AlphaFoldDB" id="A0A1Y2G1K7"/>
<dbReference type="STRING" id="106004.A0A1Y2G1K7"/>
<dbReference type="EMBL" id="MCGR01000005">
    <property type="protein sequence ID" value="ORY89842.1"/>
    <property type="molecule type" value="Genomic_DNA"/>
</dbReference>
<dbReference type="InParanoid" id="A0A1Y2G1K7"/>
<comment type="catalytic activity">
    <reaction evidence="9">
        <text>L-seryl-[protein] + ATP = O-phospho-L-seryl-[protein] + ADP + H(+)</text>
        <dbReference type="Rhea" id="RHEA:17989"/>
        <dbReference type="Rhea" id="RHEA-COMP:9863"/>
        <dbReference type="Rhea" id="RHEA-COMP:11604"/>
        <dbReference type="ChEBI" id="CHEBI:15378"/>
        <dbReference type="ChEBI" id="CHEBI:29999"/>
        <dbReference type="ChEBI" id="CHEBI:30616"/>
        <dbReference type="ChEBI" id="CHEBI:83421"/>
        <dbReference type="ChEBI" id="CHEBI:456216"/>
        <dbReference type="EC" id="2.7.11.22"/>
    </reaction>
</comment>
<dbReference type="SUPFAM" id="SSF56112">
    <property type="entry name" value="Protein kinase-like (PK-like)"/>
    <property type="match status" value="1"/>
</dbReference>
<evidence type="ECO:0000256" key="7">
    <source>
        <dbReference type="ARBA" id="ARBA00022840"/>
    </source>
</evidence>
<reference evidence="12 13" key="1">
    <citation type="submission" date="2016-07" db="EMBL/GenBank/DDBJ databases">
        <title>Pervasive Adenine N6-methylation of Active Genes in Fungi.</title>
        <authorList>
            <consortium name="DOE Joint Genome Institute"/>
            <person name="Mondo S.J."/>
            <person name="Dannebaum R.O."/>
            <person name="Kuo R.C."/>
            <person name="Labutti K."/>
            <person name="Haridas S."/>
            <person name="Kuo A."/>
            <person name="Salamov A."/>
            <person name="Ahrendt S.R."/>
            <person name="Lipzen A."/>
            <person name="Sullivan W."/>
            <person name="Andreopoulos W.B."/>
            <person name="Clum A."/>
            <person name="Lindquist E."/>
            <person name="Daum C."/>
            <person name="Ramamoorthy G.K."/>
            <person name="Gryganskyi A."/>
            <person name="Culley D."/>
            <person name="Magnuson J.K."/>
            <person name="James T.Y."/>
            <person name="O'Malley M.A."/>
            <person name="Stajich J.E."/>
            <person name="Spatafora J.W."/>
            <person name="Visel A."/>
            <person name="Grigoriev I.V."/>
        </authorList>
    </citation>
    <scope>NUCLEOTIDE SEQUENCE [LARGE SCALE GENOMIC DNA]</scope>
    <source>
        <strain evidence="12 13">62-1032</strain>
    </source>
</reference>
<evidence type="ECO:0000256" key="3">
    <source>
        <dbReference type="ARBA" id="ARBA00022527"/>
    </source>
</evidence>
<dbReference type="GO" id="GO:0004693">
    <property type="term" value="F:cyclin-dependent protein serine/threonine kinase activity"/>
    <property type="evidence" value="ECO:0007669"/>
    <property type="project" value="UniProtKB-EC"/>
</dbReference>
<dbReference type="FunCoup" id="A0A1Y2G1K7">
    <property type="interactions" value="242"/>
</dbReference>
<evidence type="ECO:0000313" key="13">
    <source>
        <dbReference type="Proteomes" id="UP000193467"/>
    </source>
</evidence>
<keyword evidence="7" id="KW-0067">ATP-binding</keyword>
<dbReference type="OrthoDB" id="1732493at2759"/>
<dbReference type="FunFam" id="1.10.510.10:FF:000624">
    <property type="entry name" value="Mitogen-activated protein kinase"/>
    <property type="match status" value="1"/>
</dbReference>
<dbReference type="PROSITE" id="PS50011">
    <property type="entry name" value="PROTEIN_KINASE_DOM"/>
    <property type="match status" value="1"/>
</dbReference>
<proteinExistence type="inferred from homology"/>
<dbReference type="FunFam" id="3.30.200.20:FF:000054">
    <property type="entry name" value="Cyclin-dependent kinase 11B"/>
    <property type="match status" value="1"/>
</dbReference>
<evidence type="ECO:0000256" key="8">
    <source>
        <dbReference type="ARBA" id="ARBA00047811"/>
    </source>
</evidence>
<evidence type="ECO:0000256" key="4">
    <source>
        <dbReference type="ARBA" id="ARBA00022679"/>
    </source>
</evidence>
<evidence type="ECO:0000313" key="12">
    <source>
        <dbReference type="EMBL" id="ORY89842.1"/>
    </source>
</evidence>
<evidence type="ECO:0000256" key="5">
    <source>
        <dbReference type="ARBA" id="ARBA00022741"/>
    </source>
</evidence>
<keyword evidence="3" id="KW-0723">Serine/threonine-protein kinase</keyword>
<dbReference type="InterPro" id="IPR008271">
    <property type="entry name" value="Ser/Thr_kinase_AS"/>
</dbReference>
<dbReference type="InterPro" id="IPR000719">
    <property type="entry name" value="Prot_kinase_dom"/>
</dbReference>
<evidence type="ECO:0000256" key="6">
    <source>
        <dbReference type="ARBA" id="ARBA00022777"/>
    </source>
</evidence>
<evidence type="ECO:0000256" key="2">
    <source>
        <dbReference type="ARBA" id="ARBA00012425"/>
    </source>
</evidence>
<keyword evidence="4" id="KW-0808">Transferase</keyword>
<sequence>MPMHSDLPEQSTSLIVEPPRKKSKWDDDEEDQAAARERKRVKKAELESKLAREREQLTGRSAAAGGGRGGSQSSRESTPGRIRTLGEPREGKGRGPPRGRDAHPLLESCRSVYEYERLNEIEEGSYGIVFRARCKSTGAVVALKKLKMEKEKNGFPITSLREIQTLMTAGHENIVRVREVVVGDTLSQVFIVMDFIEHDLKSLLATMPTPFLASEIKTLMLQLLSAIALCHDNWIVHRDLKTSNLLMNNRGQIKVADFGLARTYGDPLGDMTQLVVTLWYRAPELLFGATEYTTAVDMWSIGCIFGELILKEPLLPGKGEIDQVSK</sequence>
<keyword evidence="6 12" id="KW-0418">Kinase</keyword>
<comment type="caution">
    <text evidence="12">The sequence shown here is derived from an EMBL/GenBank/DDBJ whole genome shotgun (WGS) entry which is preliminary data.</text>
</comment>
<feature type="compositionally biased region" description="Basic and acidic residues" evidence="10">
    <location>
        <begin position="43"/>
        <end position="57"/>
    </location>
</feature>
<dbReference type="Gene3D" id="3.30.200.20">
    <property type="entry name" value="Phosphorylase Kinase, domain 1"/>
    <property type="match status" value="1"/>
</dbReference>
<keyword evidence="13" id="KW-1185">Reference proteome</keyword>
<dbReference type="Gene3D" id="1.10.510.10">
    <property type="entry name" value="Transferase(Phosphotransferase) domain 1"/>
    <property type="match status" value="1"/>
</dbReference>
<evidence type="ECO:0000256" key="1">
    <source>
        <dbReference type="ARBA" id="ARBA00006485"/>
    </source>
</evidence>
<dbReference type="PANTHER" id="PTHR24056:SF107">
    <property type="entry name" value="CYCLIN-DEPENDENT KINASE 11A-RELATED"/>
    <property type="match status" value="1"/>
</dbReference>
<dbReference type="GO" id="GO:0007346">
    <property type="term" value="P:regulation of mitotic cell cycle"/>
    <property type="evidence" value="ECO:0007669"/>
    <property type="project" value="TreeGrafter"/>
</dbReference>
<feature type="domain" description="Protein kinase" evidence="11">
    <location>
        <begin position="115"/>
        <end position="326"/>
    </location>
</feature>
<evidence type="ECO:0000256" key="10">
    <source>
        <dbReference type="SAM" id="MobiDB-lite"/>
    </source>
</evidence>
<protein>
    <recommendedName>
        <fullName evidence="2">cyclin-dependent kinase</fullName>
        <ecNumber evidence="2">2.7.11.22</ecNumber>
    </recommendedName>
</protein>